<evidence type="ECO:0000313" key="7">
    <source>
        <dbReference type="EMBL" id="OIW29070.1"/>
    </source>
</evidence>
<dbReference type="PANTHER" id="PTHR31465">
    <property type="entry name" value="PROTEIN RTA1-RELATED"/>
    <property type="match status" value="1"/>
</dbReference>
<feature type="transmembrane region" description="Helical" evidence="6">
    <location>
        <begin position="88"/>
        <end position="115"/>
    </location>
</feature>
<dbReference type="OrthoDB" id="3358017at2759"/>
<name>A0A1J7INM2_9PEZI</name>
<proteinExistence type="predicted"/>
<dbReference type="Proteomes" id="UP000182658">
    <property type="component" value="Unassembled WGS sequence"/>
</dbReference>
<organism evidence="7 8">
    <name type="scientific">Coniochaeta ligniaria NRRL 30616</name>
    <dbReference type="NCBI Taxonomy" id="1408157"/>
    <lineage>
        <taxon>Eukaryota</taxon>
        <taxon>Fungi</taxon>
        <taxon>Dikarya</taxon>
        <taxon>Ascomycota</taxon>
        <taxon>Pezizomycotina</taxon>
        <taxon>Sordariomycetes</taxon>
        <taxon>Sordariomycetidae</taxon>
        <taxon>Coniochaetales</taxon>
        <taxon>Coniochaetaceae</taxon>
        <taxon>Coniochaeta</taxon>
    </lineage>
</organism>
<keyword evidence="2 6" id="KW-0812">Transmembrane</keyword>
<keyword evidence="4 6" id="KW-0472">Membrane</keyword>
<feature type="compositionally biased region" description="Pro residues" evidence="5">
    <location>
        <begin position="337"/>
        <end position="346"/>
    </location>
</feature>
<feature type="region of interest" description="Disordered" evidence="5">
    <location>
        <begin position="328"/>
        <end position="423"/>
    </location>
</feature>
<gene>
    <name evidence="7" type="ORF">CONLIGDRAFT_704433</name>
</gene>
<dbReference type="GO" id="GO:0005886">
    <property type="term" value="C:plasma membrane"/>
    <property type="evidence" value="ECO:0007669"/>
    <property type="project" value="TreeGrafter"/>
</dbReference>
<dbReference type="InterPro" id="IPR007568">
    <property type="entry name" value="RTA1"/>
</dbReference>
<keyword evidence="8" id="KW-1185">Reference proteome</keyword>
<reference evidence="7 8" key="1">
    <citation type="submission" date="2016-10" db="EMBL/GenBank/DDBJ databases">
        <title>Draft genome sequence of Coniochaeta ligniaria NRRL30616, a lignocellulolytic fungus for bioabatement of inhibitors in plant biomass hydrolysates.</title>
        <authorList>
            <consortium name="DOE Joint Genome Institute"/>
            <person name="Jimenez D.J."/>
            <person name="Hector R.E."/>
            <person name="Riley R."/>
            <person name="Sun H."/>
            <person name="Grigoriev I.V."/>
            <person name="Van Elsas J.D."/>
            <person name="Nichols N.N."/>
        </authorList>
    </citation>
    <scope>NUCLEOTIDE SEQUENCE [LARGE SCALE GENOMIC DNA]</scope>
    <source>
        <strain evidence="7 8">NRRL 30616</strain>
    </source>
</reference>
<evidence type="ECO:0000313" key="8">
    <source>
        <dbReference type="Proteomes" id="UP000182658"/>
    </source>
</evidence>
<feature type="transmembrane region" description="Helical" evidence="6">
    <location>
        <begin position="58"/>
        <end position="76"/>
    </location>
</feature>
<feature type="transmembrane region" description="Helical" evidence="6">
    <location>
        <begin position="163"/>
        <end position="187"/>
    </location>
</feature>
<accession>A0A1J7INM2</accession>
<keyword evidence="3 6" id="KW-1133">Transmembrane helix</keyword>
<protein>
    <recommendedName>
        <fullName evidence="9">RTA1-domain-containing protein</fullName>
    </recommendedName>
</protein>
<comment type="subcellular location">
    <subcellularLocation>
        <location evidence="1">Membrane</location>
        <topology evidence="1">Multi-pass membrane protein</topology>
    </subcellularLocation>
</comment>
<feature type="transmembrane region" description="Helical" evidence="6">
    <location>
        <begin position="264"/>
        <end position="285"/>
    </location>
</feature>
<feature type="transmembrane region" description="Helical" evidence="6">
    <location>
        <begin position="226"/>
        <end position="244"/>
    </location>
</feature>
<evidence type="ECO:0000256" key="4">
    <source>
        <dbReference type="ARBA" id="ARBA00023136"/>
    </source>
</evidence>
<evidence type="ECO:0000256" key="1">
    <source>
        <dbReference type="ARBA" id="ARBA00004141"/>
    </source>
</evidence>
<dbReference type="GO" id="GO:0000324">
    <property type="term" value="C:fungal-type vacuole"/>
    <property type="evidence" value="ECO:0007669"/>
    <property type="project" value="TreeGrafter"/>
</dbReference>
<dbReference type="AlphaFoldDB" id="A0A1J7INM2"/>
<evidence type="ECO:0008006" key="9">
    <source>
        <dbReference type="Google" id="ProtNLM"/>
    </source>
</evidence>
<feature type="transmembrane region" description="Helical" evidence="6">
    <location>
        <begin position="26"/>
        <end position="46"/>
    </location>
</feature>
<feature type="compositionally biased region" description="Polar residues" evidence="5">
    <location>
        <begin position="413"/>
        <end position="423"/>
    </location>
</feature>
<feature type="transmembrane region" description="Helical" evidence="6">
    <location>
        <begin position="127"/>
        <end position="151"/>
    </location>
</feature>
<evidence type="ECO:0000256" key="2">
    <source>
        <dbReference type="ARBA" id="ARBA00022692"/>
    </source>
</evidence>
<dbReference type="Pfam" id="PF04479">
    <property type="entry name" value="RTA1"/>
    <property type="match status" value="1"/>
</dbReference>
<sequence length="423" mass="45849">MGASGDCTTTGSCPVQDGFLSSPPSLVGSCIFLVAFTLLIPANFFIGIRYNTPLFSSTIIAGLLFEAVGYVGRILLNSNVASVSNFVIYMLGTIMGPAFITSAIYQILPHIAVLYGKDFTLISQPAYFSALFLVLDLLTLVFEAAGVAFAVAGGTQVEMTRGINILLAGLGLQLASIVLFLIIYWYFVYKLHHRRFILDPTYQDVYLSPKFKIFLLSNCKRKGMQVSIILILGRTAGRFASLIGGWSNAMNQSETVTLVLDGGLVLIACIILTAVPVGSVFRSAWGSTSPHFQRRSARRNGYRRPANISLPIPAPLPHAYSPGSPPYYSISSSPGHPLSPPLPTPPLHTFTPRSPPYHQVVQQQGPLSPPAKVSPGFARPPYEFHHGQPSIMSPGFSPGRPGFVPSHRRQEPSRSLVNSEALW</sequence>
<evidence type="ECO:0000256" key="3">
    <source>
        <dbReference type="ARBA" id="ARBA00022989"/>
    </source>
</evidence>
<dbReference type="STRING" id="1408157.A0A1J7INM2"/>
<dbReference type="EMBL" id="KV875098">
    <property type="protein sequence ID" value="OIW29070.1"/>
    <property type="molecule type" value="Genomic_DNA"/>
</dbReference>
<evidence type="ECO:0000256" key="6">
    <source>
        <dbReference type="SAM" id="Phobius"/>
    </source>
</evidence>
<evidence type="ECO:0000256" key="5">
    <source>
        <dbReference type="SAM" id="MobiDB-lite"/>
    </source>
</evidence>
<dbReference type="PANTHER" id="PTHR31465:SF9">
    <property type="entry name" value="SPHINGOID LONG-CHAIN BASE TRANSPORTER RSB1"/>
    <property type="match status" value="1"/>
</dbReference>
<dbReference type="InParanoid" id="A0A1J7INM2"/>